<evidence type="ECO:0000313" key="4">
    <source>
        <dbReference type="Proteomes" id="UP001165367"/>
    </source>
</evidence>
<feature type="domain" description="Response regulatory" evidence="2">
    <location>
        <begin position="3"/>
        <end position="119"/>
    </location>
</feature>
<proteinExistence type="predicted"/>
<dbReference type="Proteomes" id="UP001165367">
    <property type="component" value="Unassembled WGS sequence"/>
</dbReference>
<comment type="caution">
    <text evidence="3">The sequence shown here is derived from an EMBL/GenBank/DDBJ whole genome shotgun (WGS) entry which is preliminary data.</text>
</comment>
<dbReference type="Pfam" id="PF00072">
    <property type="entry name" value="Response_reg"/>
    <property type="match status" value="1"/>
</dbReference>
<dbReference type="InterPro" id="IPR052048">
    <property type="entry name" value="ST_Response_Regulator"/>
</dbReference>
<dbReference type="PROSITE" id="PS50110">
    <property type="entry name" value="RESPONSE_REGULATORY"/>
    <property type="match status" value="1"/>
</dbReference>
<evidence type="ECO:0000256" key="1">
    <source>
        <dbReference type="PROSITE-ProRule" id="PRU00169"/>
    </source>
</evidence>
<dbReference type="PANTHER" id="PTHR43228">
    <property type="entry name" value="TWO-COMPONENT RESPONSE REGULATOR"/>
    <property type="match status" value="1"/>
</dbReference>
<dbReference type="PANTHER" id="PTHR43228:SF1">
    <property type="entry name" value="TWO-COMPONENT RESPONSE REGULATOR ARR22"/>
    <property type="match status" value="1"/>
</dbReference>
<dbReference type="RefSeq" id="WP_237868340.1">
    <property type="nucleotide sequence ID" value="NZ_JAKLTR010000001.1"/>
</dbReference>
<dbReference type="EMBL" id="JAKLTR010000001">
    <property type="protein sequence ID" value="MCG2613115.1"/>
    <property type="molecule type" value="Genomic_DNA"/>
</dbReference>
<evidence type="ECO:0000259" key="2">
    <source>
        <dbReference type="PROSITE" id="PS50110"/>
    </source>
</evidence>
<gene>
    <name evidence="3" type="ORF">LZZ85_02450</name>
</gene>
<evidence type="ECO:0000313" key="3">
    <source>
        <dbReference type="EMBL" id="MCG2613115.1"/>
    </source>
</evidence>
<dbReference type="SMART" id="SM00448">
    <property type="entry name" value="REC"/>
    <property type="match status" value="1"/>
</dbReference>
<dbReference type="CDD" id="cd00156">
    <property type="entry name" value="REC"/>
    <property type="match status" value="1"/>
</dbReference>
<feature type="modified residue" description="4-aspartylphosphate" evidence="1">
    <location>
        <position position="54"/>
    </location>
</feature>
<dbReference type="InterPro" id="IPR001789">
    <property type="entry name" value="Sig_transdc_resp-reg_receiver"/>
</dbReference>
<protein>
    <submittedName>
        <fullName evidence="3">Response regulator</fullName>
    </submittedName>
</protein>
<keyword evidence="1" id="KW-0597">Phosphoprotein</keyword>
<dbReference type="Gene3D" id="3.40.50.2300">
    <property type="match status" value="1"/>
</dbReference>
<dbReference type="InterPro" id="IPR011006">
    <property type="entry name" value="CheY-like_superfamily"/>
</dbReference>
<accession>A0ABS9KLD3</accession>
<dbReference type="SUPFAM" id="SSF52172">
    <property type="entry name" value="CheY-like"/>
    <property type="match status" value="1"/>
</dbReference>
<name>A0ABS9KLD3_9BACT</name>
<keyword evidence="4" id="KW-1185">Reference proteome</keyword>
<organism evidence="3 4">
    <name type="scientific">Terrimonas ginsenosidimutans</name>
    <dbReference type="NCBI Taxonomy" id="2908004"/>
    <lineage>
        <taxon>Bacteria</taxon>
        <taxon>Pseudomonadati</taxon>
        <taxon>Bacteroidota</taxon>
        <taxon>Chitinophagia</taxon>
        <taxon>Chitinophagales</taxon>
        <taxon>Chitinophagaceae</taxon>
        <taxon>Terrimonas</taxon>
    </lineage>
</organism>
<sequence>MLSVLIVDDSEEFVNRMVDMLVDVDNISSIQTATDYNEAFRMLDNKIHDVVLLDISLPGKSGIHLLQKIQELGWNCNVIMITNSSASYYKQQCLKLGVTHFLDKTNEFDKVPMIITSFSPN</sequence>
<reference evidence="3" key="1">
    <citation type="submission" date="2022-01" db="EMBL/GenBank/DDBJ databases">
        <authorList>
            <person name="Jo J.-H."/>
            <person name="Im W.-T."/>
        </authorList>
    </citation>
    <scope>NUCLEOTIDE SEQUENCE</scope>
    <source>
        <strain evidence="3">NA20</strain>
    </source>
</reference>